<dbReference type="GO" id="GO:0000166">
    <property type="term" value="F:nucleotide binding"/>
    <property type="evidence" value="ECO:0007669"/>
    <property type="project" value="UniProtKB-KW"/>
</dbReference>
<reference evidence="8" key="1">
    <citation type="submission" date="2021-01" db="EMBL/GenBank/DDBJ databases">
        <authorList>
            <person name="Corre E."/>
            <person name="Pelletier E."/>
            <person name="Niang G."/>
            <person name="Scheremetjew M."/>
            <person name="Finn R."/>
            <person name="Kale V."/>
            <person name="Holt S."/>
            <person name="Cochrane G."/>
            <person name="Meng A."/>
            <person name="Brown T."/>
            <person name="Cohen L."/>
        </authorList>
    </citation>
    <scope>NUCLEOTIDE SEQUENCE</scope>
    <source>
        <strain evidence="8">CCMP 2712</strain>
    </source>
</reference>
<keyword evidence="6" id="KW-0456">Lyase</keyword>
<dbReference type="Gene3D" id="3.30.450.20">
    <property type="entry name" value="PAS domain"/>
    <property type="match status" value="1"/>
</dbReference>
<evidence type="ECO:0000256" key="2">
    <source>
        <dbReference type="ARBA" id="ARBA00022692"/>
    </source>
</evidence>
<proteinExistence type="predicted"/>
<evidence type="ECO:0000259" key="7">
    <source>
        <dbReference type="PROSITE" id="PS50125"/>
    </source>
</evidence>
<dbReference type="InterPro" id="IPR050401">
    <property type="entry name" value="Cyclic_nucleotide_synthase"/>
</dbReference>
<dbReference type="PROSITE" id="PS50125">
    <property type="entry name" value="GUANYLATE_CYCLASE_2"/>
    <property type="match status" value="1"/>
</dbReference>
<evidence type="ECO:0000256" key="4">
    <source>
        <dbReference type="ARBA" id="ARBA00022989"/>
    </source>
</evidence>
<evidence type="ECO:0000313" key="8">
    <source>
        <dbReference type="EMBL" id="CAE2312437.1"/>
    </source>
</evidence>
<organism evidence="8">
    <name type="scientific">Guillardia theta</name>
    <name type="common">Cryptophyte</name>
    <name type="synonym">Cryptomonas phi</name>
    <dbReference type="NCBI Taxonomy" id="55529"/>
    <lineage>
        <taxon>Eukaryota</taxon>
        <taxon>Cryptophyceae</taxon>
        <taxon>Pyrenomonadales</taxon>
        <taxon>Geminigeraceae</taxon>
        <taxon>Guillardia</taxon>
    </lineage>
</organism>
<accession>A0A7S4NWY4</accession>
<dbReference type="SUPFAM" id="SSF55785">
    <property type="entry name" value="PYP-like sensor domain (PAS domain)"/>
    <property type="match status" value="1"/>
</dbReference>
<dbReference type="Gene3D" id="3.30.70.1230">
    <property type="entry name" value="Nucleotide cyclase"/>
    <property type="match status" value="1"/>
</dbReference>
<dbReference type="CDD" id="cd07302">
    <property type="entry name" value="CHD"/>
    <property type="match status" value="1"/>
</dbReference>
<evidence type="ECO:0000256" key="3">
    <source>
        <dbReference type="ARBA" id="ARBA00022741"/>
    </source>
</evidence>
<dbReference type="InterPro" id="IPR029787">
    <property type="entry name" value="Nucleotide_cyclase"/>
</dbReference>
<dbReference type="GO" id="GO:0004383">
    <property type="term" value="F:guanylate cyclase activity"/>
    <property type="evidence" value="ECO:0007669"/>
    <property type="project" value="TreeGrafter"/>
</dbReference>
<dbReference type="InterPro" id="IPR035965">
    <property type="entry name" value="PAS-like_dom_sf"/>
</dbReference>
<dbReference type="PANTHER" id="PTHR11920:SF335">
    <property type="entry name" value="GUANYLATE CYCLASE"/>
    <property type="match status" value="1"/>
</dbReference>
<dbReference type="EMBL" id="HBKN01028617">
    <property type="protein sequence ID" value="CAE2312437.1"/>
    <property type="molecule type" value="Transcribed_RNA"/>
</dbReference>
<keyword evidence="4" id="KW-1133">Transmembrane helix</keyword>
<dbReference type="GO" id="GO:0035556">
    <property type="term" value="P:intracellular signal transduction"/>
    <property type="evidence" value="ECO:0007669"/>
    <property type="project" value="InterPro"/>
</dbReference>
<feature type="domain" description="Guanylate cyclase" evidence="7">
    <location>
        <begin position="267"/>
        <end position="395"/>
    </location>
</feature>
<evidence type="ECO:0000256" key="6">
    <source>
        <dbReference type="ARBA" id="ARBA00023239"/>
    </source>
</evidence>
<dbReference type="GO" id="GO:0007168">
    <property type="term" value="P:receptor guanylyl cyclase signaling pathway"/>
    <property type="evidence" value="ECO:0007669"/>
    <property type="project" value="TreeGrafter"/>
</dbReference>
<keyword evidence="3" id="KW-0547">Nucleotide-binding</keyword>
<name>A0A7S4NWY4_GUITH</name>
<dbReference type="GO" id="GO:0004016">
    <property type="term" value="F:adenylate cyclase activity"/>
    <property type="evidence" value="ECO:0007669"/>
    <property type="project" value="TreeGrafter"/>
</dbReference>
<evidence type="ECO:0000256" key="5">
    <source>
        <dbReference type="ARBA" id="ARBA00023136"/>
    </source>
</evidence>
<dbReference type="CDD" id="cd00130">
    <property type="entry name" value="PAS"/>
    <property type="match status" value="1"/>
</dbReference>
<keyword evidence="5" id="KW-0472">Membrane</keyword>
<dbReference type="PANTHER" id="PTHR11920">
    <property type="entry name" value="GUANYLYL CYCLASE"/>
    <property type="match status" value="1"/>
</dbReference>
<dbReference type="InterPro" id="IPR001054">
    <property type="entry name" value="A/G_cyclase"/>
</dbReference>
<protein>
    <recommendedName>
        <fullName evidence="7">Guanylate cyclase domain-containing protein</fullName>
    </recommendedName>
</protein>
<evidence type="ECO:0000256" key="1">
    <source>
        <dbReference type="ARBA" id="ARBA00004370"/>
    </source>
</evidence>
<dbReference type="GO" id="GO:0001653">
    <property type="term" value="F:peptide receptor activity"/>
    <property type="evidence" value="ECO:0007669"/>
    <property type="project" value="TreeGrafter"/>
</dbReference>
<dbReference type="AlphaFoldDB" id="A0A7S4NWY4"/>
<comment type="subcellular location">
    <subcellularLocation>
        <location evidence="1">Membrane</location>
    </subcellularLocation>
</comment>
<keyword evidence="2" id="KW-0812">Transmembrane</keyword>
<dbReference type="GO" id="GO:0005886">
    <property type="term" value="C:plasma membrane"/>
    <property type="evidence" value="ECO:0007669"/>
    <property type="project" value="TreeGrafter"/>
</dbReference>
<dbReference type="SUPFAM" id="SSF55073">
    <property type="entry name" value="Nucleotide cyclase"/>
    <property type="match status" value="1"/>
</dbReference>
<dbReference type="Pfam" id="PF00211">
    <property type="entry name" value="Guanylate_cyc"/>
    <property type="match status" value="1"/>
</dbReference>
<sequence length="485" mass="53465">MDTYLIEIGKSQTFVFAVGIFAGYTLKQLFKSLLSNSDGSNPNGSCESSVSTLRWLYSRIGVDFLRFLPSNYFRKPISDSDSRQYILTQAFNAASAICPGARALGMVVCKGSELKIVHVNHRLRKMLGWGSEDIDSLPQTVHELLPPAMRRIHKEWVWHALNQGSLPGSLLHPLRNVGLQRLDGTIFQANVIIRTLGQDLHVGSDDCIFYAMIAPFETREQEGGSPRESEMSVGLWHSAAEVLYGSSAGKIVASGLLPAPEEYSVATVLFLDIVGFTKKCTQLSPNEITIWMTQVHCKIENLIVKHHLRKIETRGDCYICASGTNSVEGDITEDQMTRMTAFAVDVANEMLTNGRTIIRVGIATGPITIAYIDSNQFAPTMCAFGDTMNTAARMEQSGSPGYLHLSEDAALRYCEELRMTSVPLKAGDSGKDFGHNPSESIMTPPWHIIDVKGKGQVRTAWIDCATRQFAELTENNPSHTRSQGP</sequence>
<dbReference type="InterPro" id="IPR000014">
    <property type="entry name" value="PAS"/>
</dbReference>
<dbReference type="SMART" id="SM00044">
    <property type="entry name" value="CYCc"/>
    <property type="match status" value="1"/>
</dbReference>
<gene>
    <name evidence="8" type="ORF">GTHE00462_LOCUS22182</name>
</gene>